<gene>
    <name evidence="1" type="ORF">LLCLJKAH_00212</name>
</gene>
<protein>
    <submittedName>
        <fullName evidence="1">Terminase, large subunit</fullName>
    </submittedName>
</protein>
<organism evidence="1 2">
    <name type="scientific">Klebsiella phage vB_KvM-Eowyn</name>
    <dbReference type="NCBI Taxonomy" id="2762819"/>
    <lineage>
        <taxon>Viruses</taxon>
        <taxon>Duplodnaviria</taxon>
        <taxon>Heunggongvirae</taxon>
        <taxon>Uroviricota</taxon>
        <taxon>Caudoviricetes</taxon>
        <taxon>Chimalliviridae</taxon>
        <taxon>Eowynvirus</taxon>
        <taxon>Eowynvirus eowyn</taxon>
    </lineage>
</organism>
<accession>A0A7R8MJQ6</accession>
<dbReference type="InterPro" id="IPR036844">
    <property type="entry name" value="Hint_dom_sf"/>
</dbReference>
<proteinExistence type="predicted"/>
<reference evidence="1 2" key="1">
    <citation type="submission" date="2020-09" db="EMBL/GenBank/DDBJ databases">
        <authorList>
            <person name="Jameson E."/>
        </authorList>
    </citation>
    <scope>NUCLEOTIDE SEQUENCE [LARGE SCALE GENOMIC DNA]</scope>
</reference>
<evidence type="ECO:0000313" key="2">
    <source>
        <dbReference type="Proteomes" id="UP000596247"/>
    </source>
</evidence>
<evidence type="ECO:0000313" key="1">
    <source>
        <dbReference type="EMBL" id="CAD5236201.1"/>
    </source>
</evidence>
<keyword evidence="2" id="KW-1185">Reference proteome</keyword>
<dbReference type="Proteomes" id="UP000596247">
    <property type="component" value="Chromosome"/>
</dbReference>
<name>A0A7R8MJQ6_9CAUD</name>
<dbReference type="SUPFAM" id="SSF51294">
    <property type="entry name" value="Hedgehog/intein (Hint) domain"/>
    <property type="match status" value="1"/>
</dbReference>
<sequence>MSILFASDWSKFPRAIPDYKTKNESFLKMAILLNKMGIKNCLFPLALLQPELQGVDPHDVANLTDEQKTAILFEVQYNPWYFFREIVKIPPKAGSKPIDFRINRATLATYWLFFNHVRSYLILCRQVGKDQPLNAQARTPTGWKKNGDLIPGDLVITPSGLPSKVLATYPQGLKDVYRITLDDGRSTLCGLEHMWDVWTDENQNWTTVDTGDIIKRLTAGESVYVPLASPEQTSDVEFIVPPYVAGSNINLSANIVELNDEYLRGSHKQRLELLQGILDNNALITPEGILLDVQNDELRKTITYLIRSIGGAAYLDGSIIDVRYHTPTVLFQHPYMKECAEGILSVNADKLRVSTIVPEGKTQTLCIEIDHPDHLYVTDDFIVTHNTVGMSALVQGVMKFWANNTLFQQITKDTKLKLETIDTIKEIGSLLPSYLTSINVELDNPESKTEIKYSLKNNLFKSMVGRNDRKAANNLGRGATSPILWFDEPPFTPFIGETVPAALGSMSAAVEEAAKSGNPYGVVFTTTAGKIDDRDGGFIYGLVQAAAPWSEHMYDCLDRDDLISMIRMNMADSESAIAVNCTFTHNQLGYSDEWLKRKIAESSGSKEQADMDWRVIWASGGAYSPLTADQLEAIRQSEMEPTHTERTKDNYLIRWYDDPEMHEENLQQGNYVLGIDSSEAVGRDAIAMVITDVRDLSVVGVATVNDTNLTRYAVWLCDLLIKYPKITGIIERKSSGVGILDHLLYVMQAKGIDPFKRLYNKLVDEQNLRIDEYKEVKGTPVARRDAFFYDKFRRDFGFITDKKSRQELYRDVMAEAVRRGARKLRDKMLAGELKKLEIRKNRVDHPEGGHDDHVIAWLMTAWFLLNSRHHQVYGIPANAVFASITDNGGDITEEDRKLGEQIEQLHEEMNEAFTELRKTENPYAIVQLEQRIRNLNARIGQSGGVANNVDTLIQQAMFERRRKYLDRAKTPNYLGRWNG</sequence>
<dbReference type="Gene3D" id="3.30.420.240">
    <property type="match status" value="1"/>
</dbReference>
<dbReference type="EMBL" id="LR881104">
    <property type="protein sequence ID" value="CAD5236201.1"/>
    <property type="molecule type" value="Genomic_DNA"/>
</dbReference>